<dbReference type="Pfam" id="PF00155">
    <property type="entry name" value="Aminotran_1_2"/>
    <property type="match status" value="1"/>
</dbReference>
<sequence>KKMSVSKRASESLSLTCPMFGAFSQTLNKMYDADTNPNGALNLGVAHNDLLQQKVFEKVNWDPWIPKFHTHNFFNVYCDLYSHLLWMQDLNYGPSEGTQELRQLMKDFFTRHFHPYYPINWTDIFVHTGAGASINQLFLSIADPGDYCLIPTPFYGAFEYDVSVHTGIHILPVNLHKELQDMSIDPDQLESYYQGATSEGKKVTSMLITNPENPLAKCYSKKDIETILAFADRHHIHVVFDEIYALSTYSQFLDKKTQDPFISVLSLPYKELIDPALVHVIYGLSKDFAVNGFRVGYVVNQFNGPLKQALRRSSAFSYLSTITDRLLCNMFSDTKWIDEYLLENRQALAASYTRTTEFLKSEGIDYIAGQAGPFLLVDIRNKLVSATSESDDLLWTKMLDGGVYLAKGSVFYIGQPGFFRLTFALPWDELHKGLTRFVKALQ</sequence>
<evidence type="ECO:0000313" key="4">
    <source>
        <dbReference type="EMBL" id="KAG2196702.1"/>
    </source>
</evidence>
<accession>A0A8H7UWK0</accession>
<dbReference type="PANTHER" id="PTHR43795:SF39">
    <property type="entry name" value="AMINOTRANSFERASE CLASS I_CLASSII DOMAIN-CONTAINING PROTEIN"/>
    <property type="match status" value="1"/>
</dbReference>
<dbReference type="Gene3D" id="3.40.640.10">
    <property type="entry name" value="Type I PLP-dependent aspartate aminotransferase-like (Major domain)"/>
    <property type="match status" value="1"/>
</dbReference>
<reference evidence="4" key="1">
    <citation type="submission" date="2020-12" db="EMBL/GenBank/DDBJ databases">
        <title>Metabolic potential, ecology and presence of endohyphal bacteria is reflected in genomic diversity of Mucoromycotina.</title>
        <authorList>
            <person name="Muszewska A."/>
            <person name="Okrasinska A."/>
            <person name="Steczkiewicz K."/>
            <person name="Drgas O."/>
            <person name="Orlowska M."/>
            <person name="Perlinska-Lenart U."/>
            <person name="Aleksandrzak-Piekarczyk T."/>
            <person name="Szatraj K."/>
            <person name="Zielenkiewicz U."/>
            <person name="Pilsyk S."/>
            <person name="Malc E."/>
            <person name="Mieczkowski P."/>
            <person name="Kruszewska J.S."/>
            <person name="Biernat P."/>
            <person name="Pawlowska J."/>
        </authorList>
    </citation>
    <scope>NUCLEOTIDE SEQUENCE</scope>
    <source>
        <strain evidence="4">WA0000017839</strain>
    </source>
</reference>
<evidence type="ECO:0000313" key="5">
    <source>
        <dbReference type="Proteomes" id="UP000603453"/>
    </source>
</evidence>
<organism evidence="4 5">
    <name type="scientific">Mucor saturninus</name>
    <dbReference type="NCBI Taxonomy" id="64648"/>
    <lineage>
        <taxon>Eukaryota</taxon>
        <taxon>Fungi</taxon>
        <taxon>Fungi incertae sedis</taxon>
        <taxon>Mucoromycota</taxon>
        <taxon>Mucoromycotina</taxon>
        <taxon>Mucoromycetes</taxon>
        <taxon>Mucorales</taxon>
        <taxon>Mucorineae</taxon>
        <taxon>Mucoraceae</taxon>
        <taxon>Mucor</taxon>
    </lineage>
</organism>
<protein>
    <recommendedName>
        <fullName evidence="3">Aminotransferase class I/classII large domain-containing protein</fullName>
    </recommendedName>
</protein>
<feature type="non-terminal residue" evidence="4">
    <location>
        <position position="1"/>
    </location>
</feature>
<dbReference type="InterPro" id="IPR015422">
    <property type="entry name" value="PyrdxlP-dep_Trfase_small"/>
</dbReference>
<gene>
    <name evidence="4" type="ORF">INT47_009612</name>
</gene>
<dbReference type="SUPFAM" id="SSF53383">
    <property type="entry name" value="PLP-dependent transferases"/>
    <property type="match status" value="1"/>
</dbReference>
<comment type="caution">
    <text evidence="4">The sequence shown here is derived from an EMBL/GenBank/DDBJ whole genome shotgun (WGS) entry which is preliminary data.</text>
</comment>
<dbReference type="EMBL" id="JAEPRD010000141">
    <property type="protein sequence ID" value="KAG2196702.1"/>
    <property type="molecule type" value="Genomic_DNA"/>
</dbReference>
<dbReference type="InterPro" id="IPR015424">
    <property type="entry name" value="PyrdxlP-dep_Trfase"/>
</dbReference>
<dbReference type="InterPro" id="IPR004839">
    <property type="entry name" value="Aminotransferase_I/II_large"/>
</dbReference>
<dbReference type="GO" id="GO:0006520">
    <property type="term" value="P:amino acid metabolic process"/>
    <property type="evidence" value="ECO:0007669"/>
    <property type="project" value="TreeGrafter"/>
</dbReference>
<keyword evidence="2" id="KW-0663">Pyridoxal phosphate</keyword>
<dbReference type="Gene3D" id="3.90.1150.10">
    <property type="entry name" value="Aspartate Aminotransferase, domain 1"/>
    <property type="match status" value="1"/>
</dbReference>
<dbReference type="PRINTS" id="PR00753">
    <property type="entry name" value="ACCSYNTHASE"/>
</dbReference>
<dbReference type="PANTHER" id="PTHR43795">
    <property type="entry name" value="BIFUNCTIONAL ASPARTATE AMINOTRANSFERASE AND GLUTAMATE/ASPARTATE-PREPHENATE AMINOTRANSFERASE-RELATED"/>
    <property type="match status" value="1"/>
</dbReference>
<proteinExistence type="inferred from homology"/>
<dbReference type="InterPro" id="IPR015421">
    <property type="entry name" value="PyrdxlP-dep_Trfase_major"/>
</dbReference>
<evidence type="ECO:0000256" key="1">
    <source>
        <dbReference type="ARBA" id="ARBA00007441"/>
    </source>
</evidence>
<dbReference type="PROSITE" id="PS00105">
    <property type="entry name" value="AA_TRANSFER_CLASS_1"/>
    <property type="match status" value="1"/>
</dbReference>
<comment type="similarity">
    <text evidence="1">Belongs to the class-I pyridoxal-phosphate-dependent aminotransferase family.</text>
</comment>
<evidence type="ECO:0000256" key="2">
    <source>
        <dbReference type="ARBA" id="ARBA00022898"/>
    </source>
</evidence>
<dbReference type="GO" id="GO:0030170">
    <property type="term" value="F:pyridoxal phosphate binding"/>
    <property type="evidence" value="ECO:0007669"/>
    <property type="project" value="InterPro"/>
</dbReference>
<feature type="domain" description="Aminotransferase class I/classII large" evidence="3">
    <location>
        <begin position="90"/>
        <end position="436"/>
    </location>
</feature>
<dbReference type="Proteomes" id="UP000603453">
    <property type="component" value="Unassembled WGS sequence"/>
</dbReference>
<dbReference type="CDD" id="cd00609">
    <property type="entry name" value="AAT_like"/>
    <property type="match status" value="1"/>
</dbReference>
<dbReference type="AlphaFoldDB" id="A0A8H7UWK0"/>
<keyword evidence="5" id="KW-1185">Reference proteome</keyword>
<dbReference type="InterPro" id="IPR004838">
    <property type="entry name" value="NHTrfase_class1_PyrdxlP-BS"/>
</dbReference>
<dbReference type="GO" id="GO:0008483">
    <property type="term" value="F:transaminase activity"/>
    <property type="evidence" value="ECO:0007669"/>
    <property type="project" value="TreeGrafter"/>
</dbReference>
<name>A0A8H7UWK0_9FUNG</name>
<evidence type="ECO:0000259" key="3">
    <source>
        <dbReference type="Pfam" id="PF00155"/>
    </source>
</evidence>
<dbReference type="OrthoDB" id="7042322at2759"/>
<dbReference type="InterPro" id="IPR050478">
    <property type="entry name" value="Ethylene_sulfur-biosynth"/>
</dbReference>